<keyword evidence="2 4" id="KW-0547">Nucleotide-binding</keyword>
<accession>A0ABD3RET5</accession>
<protein>
    <recommendedName>
        <fullName evidence="5">ATP-grasp domain-containing protein</fullName>
    </recommendedName>
</protein>
<dbReference type="SUPFAM" id="SSF56059">
    <property type="entry name" value="Glutathione synthetase ATP-binding domain-like"/>
    <property type="match status" value="2"/>
</dbReference>
<keyword evidence="7" id="KW-1185">Reference proteome</keyword>
<keyword evidence="1" id="KW-0436">Ligase</keyword>
<dbReference type="GO" id="GO:0005524">
    <property type="term" value="F:ATP binding"/>
    <property type="evidence" value="ECO:0007669"/>
    <property type="project" value="UniProtKB-UniRule"/>
</dbReference>
<evidence type="ECO:0000313" key="6">
    <source>
        <dbReference type="EMBL" id="KAL3811489.1"/>
    </source>
</evidence>
<reference evidence="6 7" key="1">
    <citation type="submission" date="2024-10" db="EMBL/GenBank/DDBJ databases">
        <title>Updated reference genomes for cyclostephanoid diatoms.</title>
        <authorList>
            <person name="Roberts W.R."/>
            <person name="Alverson A.J."/>
        </authorList>
    </citation>
    <scope>NUCLEOTIDE SEQUENCE [LARGE SCALE GENOMIC DNA]</scope>
    <source>
        <strain evidence="6 7">AJA228-03</strain>
    </source>
</reference>
<evidence type="ECO:0000256" key="3">
    <source>
        <dbReference type="ARBA" id="ARBA00022840"/>
    </source>
</evidence>
<dbReference type="PANTHER" id="PTHR43585:SF2">
    <property type="entry name" value="ATP-GRASP ENZYME FSQD"/>
    <property type="match status" value="1"/>
</dbReference>
<dbReference type="Pfam" id="PF13535">
    <property type="entry name" value="ATP-grasp_4"/>
    <property type="match status" value="2"/>
</dbReference>
<sequence length="957" mass="104494">MSSTTNALPPARSLILLVDPYSTGCLVAMEIAKRGHPIMAIWTKGFNPEMKTHVPPPAKDLTYLAEIDDVEPWSLDDLIYAIGMTASVKARGAGKPDDYYVIAGCIAGGEAGVDMADALSERLGVLSNGTEGDFKNRRDKKVQQDLVRNAGMRAVRQACGSTFEEVEDFLKSECFPVVLKPTDSAGSDGVKLCHSMEEAKEHFQHLLTVEAVNGGYNTQVLCQEFLRGKEYVVDHVSRNGVHKTMAVWVYDKRPRNGSQFVYFGMWPIDPESDEAKVLIPYTRGVLDALGMAHGPSHGEVIMTDDGPCLVEMNCRAHGGDGNWAPLERALNGGYSQVEATAASYLDEEEFNAFPDKPSSPLQSNGLDLMLVSYSRGKVKSMPGYDVIKKLPSFVCMSPAVKIGSEVKFTVDLITSPGCVILMNDDNSVLQKDIDFIRYLEDINGLFVYETKGESLARPTTATYGLGSLPTGTAHRRNVSMDRPGLLRILSQDRPELRGGMMKRFTTVDSSKEVVVVVDPYSTGCVIVQEIQSRGYKVIALWTKGFSEEMKTHVPISCGKMNYHAEVTEGDDMGETTRDLYKAAGKLRIVACICGGEAGVDAADLLSERLMVRTNGTAGAFAKRRDKKVQQELIKAAGLRSIRQVAGKEFSDVEAFLEREDYPVVLKPTDSAGSDGVKLCHNFDEAKEHFQRILEVEAVNGGYSTEVLCQEFLKGKEYVIDSSSRDGEHKTTAVWVYDKRPANGSFCVYFGLIPIDTASVEAKYLIAYTNAVLDALGMKNGPSHAEVIMTPSGPCLVEMNCRAHGGDGNWRLLSRALNGGYSQVEACVDAYLDKKAFHALPKVPPSPAKAFGQEVILVSYAEGDVIGTPGYDAIKKLDSFVYLETGVTIGGKVEHSVDLVTSVGSVILLHADKEVVKRDVAKIREMEKNNELFELKQSADLSNAVSSLNLFRLGLSDV</sequence>
<dbReference type="EMBL" id="JALLPB020000257">
    <property type="protein sequence ID" value="KAL3811489.1"/>
    <property type="molecule type" value="Genomic_DNA"/>
</dbReference>
<evidence type="ECO:0000313" key="7">
    <source>
        <dbReference type="Proteomes" id="UP001530377"/>
    </source>
</evidence>
<evidence type="ECO:0000256" key="2">
    <source>
        <dbReference type="ARBA" id="ARBA00022741"/>
    </source>
</evidence>
<feature type="domain" description="ATP-grasp" evidence="5">
    <location>
        <begin position="630"/>
        <end position="831"/>
    </location>
</feature>
<dbReference type="PANTHER" id="PTHR43585">
    <property type="entry name" value="FUMIPYRROLE BIOSYNTHESIS PROTEIN C"/>
    <property type="match status" value="1"/>
</dbReference>
<gene>
    <name evidence="6" type="ORF">ACHAXA_004397</name>
</gene>
<dbReference type="Gene3D" id="3.30.470.20">
    <property type="entry name" value="ATP-grasp fold, B domain"/>
    <property type="match status" value="2"/>
</dbReference>
<evidence type="ECO:0000259" key="5">
    <source>
        <dbReference type="PROSITE" id="PS50975"/>
    </source>
</evidence>
<keyword evidence="3 4" id="KW-0067">ATP-binding</keyword>
<dbReference type="Proteomes" id="UP001530377">
    <property type="component" value="Unassembled WGS sequence"/>
</dbReference>
<feature type="domain" description="ATP-grasp" evidence="5">
    <location>
        <begin position="144"/>
        <end position="343"/>
    </location>
</feature>
<name>A0ABD3RET5_9STRA</name>
<organism evidence="6 7">
    <name type="scientific">Cyclostephanos tholiformis</name>
    <dbReference type="NCBI Taxonomy" id="382380"/>
    <lineage>
        <taxon>Eukaryota</taxon>
        <taxon>Sar</taxon>
        <taxon>Stramenopiles</taxon>
        <taxon>Ochrophyta</taxon>
        <taxon>Bacillariophyta</taxon>
        <taxon>Coscinodiscophyceae</taxon>
        <taxon>Thalassiosirophycidae</taxon>
        <taxon>Stephanodiscales</taxon>
        <taxon>Stephanodiscaceae</taxon>
        <taxon>Cyclostephanos</taxon>
    </lineage>
</organism>
<comment type="caution">
    <text evidence="6">The sequence shown here is derived from an EMBL/GenBank/DDBJ whole genome shotgun (WGS) entry which is preliminary data.</text>
</comment>
<dbReference type="AlphaFoldDB" id="A0ABD3RET5"/>
<dbReference type="InterPro" id="IPR052032">
    <property type="entry name" value="ATP-dep_AA_Ligase"/>
</dbReference>
<proteinExistence type="predicted"/>
<dbReference type="GO" id="GO:0016874">
    <property type="term" value="F:ligase activity"/>
    <property type="evidence" value="ECO:0007669"/>
    <property type="project" value="UniProtKB-KW"/>
</dbReference>
<evidence type="ECO:0000256" key="4">
    <source>
        <dbReference type="PROSITE-ProRule" id="PRU00409"/>
    </source>
</evidence>
<dbReference type="InterPro" id="IPR011761">
    <property type="entry name" value="ATP-grasp"/>
</dbReference>
<evidence type="ECO:0000256" key="1">
    <source>
        <dbReference type="ARBA" id="ARBA00022598"/>
    </source>
</evidence>
<dbReference type="PROSITE" id="PS50975">
    <property type="entry name" value="ATP_GRASP"/>
    <property type="match status" value="2"/>
</dbReference>